<sequence length="54" mass="5652">MTIDLCVIISADKLKASPTARGGNALGPFSISSRSLDSNLSSGIFPRRTLNKSS</sequence>
<protein>
    <submittedName>
        <fullName evidence="1">Uncharacterized protein</fullName>
    </submittedName>
</protein>
<accession>M5UIT8</accession>
<keyword evidence="2" id="KW-1185">Reference proteome</keyword>
<dbReference type="AlphaFoldDB" id="M5UIT8"/>
<reference evidence="1 2" key="1">
    <citation type="journal article" date="2013" name="Mar. Genomics">
        <title>Expression of sulfatases in Rhodopirellula baltica and the diversity of sulfatases in the genus Rhodopirellula.</title>
        <authorList>
            <person name="Wegner C.E."/>
            <person name="Richter-Heitmann T."/>
            <person name="Klindworth A."/>
            <person name="Klockow C."/>
            <person name="Richter M."/>
            <person name="Achstetter T."/>
            <person name="Glockner F.O."/>
            <person name="Harder J."/>
        </authorList>
    </citation>
    <scope>NUCLEOTIDE SEQUENCE [LARGE SCALE GENOMIC DNA]</scope>
    <source>
        <strain evidence="1 2">SM41</strain>
    </source>
</reference>
<evidence type="ECO:0000313" key="2">
    <source>
        <dbReference type="Proteomes" id="UP000011885"/>
    </source>
</evidence>
<proteinExistence type="predicted"/>
<dbReference type="Proteomes" id="UP000011885">
    <property type="component" value="Unassembled WGS sequence"/>
</dbReference>
<dbReference type="EMBL" id="ANOH01000184">
    <property type="protein sequence ID" value="EMI55948.1"/>
    <property type="molecule type" value="Genomic_DNA"/>
</dbReference>
<evidence type="ECO:0000313" key="1">
    <source>
        <dbReference type="EMBL" id="EMI55948.1"/>
    </source>
</evidence>
<gene>
    <name evidence="1" type="ORF">RSSM_02622</name>
</gene>
<dbReference type="PATRIC" id="fig|1263870.3.peg.2790"/>
<comment type="caution">
    <text evidence="1">The sequence shown here is derived from an EMBL/GenBank/DDBJ whole genome shotgun (WGS) entry which is preliminary data.</text>
</comment>
<name>M5UIT8_9BACT</name>
<organism evidence="1 2">
    <name type="scientific">Rhodopirellula sallentina SM41</name>
    <dbReference type="NCBI Taxonomy" id="1263870"/>
    <lineage>
        <taxon>Bacteria</taxon>
        <taxon>Pseudomonadati</taxon>
        <taxon>Planctomycetota</taxon>
        <taxon>Planctomycetia</taxon>
        <taxon>Pirellulales</taxon>
        <taxon>Pirellulaceae</taxon>
        <taxon>Rhodopirellula</taxon>
    </lineage>
</organism>